<comment type="pathway">
    <text evidence="1 7">Amino-acid biosynthesis; L-proline biosynthesis; L-glutamate 5-semialdehyde from L-glutamate: step 2/2.</text>
</comment>
<dbReference type="GO" id="GO:0004350">
    <property type="term" value="F:glutamate-5-semialdehyde dehydrogenase activity"/>
    <property type="evidence" value="ECO:0007669"/>
    <property type="project" value="UniProtKB-EC"/>
</dbReference>
<evidence type="ECO:0000256" key="3">
    <source>
        <dbReference type="ARBA" id="ARBA00022650"/>
    </source>
</evidence>
<dbReference type="InterPro" id="IPR012134">
    <property type="entry name" value="Glu-5-SA_DH"/>
</dbReference>
<keyword evidence="4 7" id="KW-0521">NADP</keyword>
<dbReference type="EC" id="1.2.1.41" evidence="7"/>
<evidence type="ECO:0000256" key="5">
    <source>
        <dbReference type="ARBA" id="ARBA00023002"/>
    </source>
</evidence>
<comment type="subcellular location">
    <subcellularLocation>
        <location evidence="7">Cytoplasm</location>
    </subcellularLocation>
</comment>
<dbReference type="CDD" id="cd07079">
    <property type="entry name" value="ALDH_F18-19_ProA-GPR"/>
    <property type="match status" value="1"/>
</dbReference>
<evidence type="ECO:0000313" key="9">
    <source>
        <dbReference type="EMBL" id="MCT2401242.1"/>
    </source>
</evidence>
<dbReference type="SUPFAM" id="SSF53720">
    <property type="entry name" value="ALDH-like"/>
    <property type="match status" value="1"/>
</dbReference>
<dbReference type="InterPro" id="IPR016161">
    <property type="entry name" value="Ald_DH/histidinol_DH"/>
</dbReference>
<dbReference type="Pfam" id="PF00171">
    <property type="entry name" value="Aldedh"/>
    <property type="match status" value="1"/>
</dbReference>
<proteinExistence type="inferred from homology"/>
<keyword evidence="7" id="KW-0963">Cytoplasm</keyword>
<feature type="domain" description="Aldehyde dehydrogenase" evidence="8">
    <location>
        <begin position="21"/>
        <end position="288"/>
    </location>
</feature>
<keyword evidence="3 7" id="KW-0641">Proline biosynthesis</keyword>
<dbReference type="NCBIfam" id="NF001221">
    <property type="entry name" value="PRK00197.1"/>
    <property type="match status" value="1"/>
</dbReference>
<evidence type="ECO:0000313" key="10">
    <source>
        <dbReference type="Proteomes" id="UP001165583"/>
    </source>
</evidence>
<dbReference type="Proteomes" id="UP001165583">
    <property type="component" value="Unassembled WGS sequence"/>
</dbReference>
<dbReference type="PIRSF" id="PIRSF000151">
    <property type="entry name" value="GPR"/>
    <property type="match status" value="1"/>
</dbReference>
<dbReference type="PROSITE" id="PS01223">
    <property type="entry name" value="PROA"/>
    <property type="match status" value="1"/>
</dbReference>
<dbReference type="InterPro" id="IPR016163">
    <property type="entry name" value="Ald_DH_C"/>
</dbReference>
<dbReference type="InterPro" id="IPR000965">
    <property type="entry name" value="GPR_dom"/>
</dbReference>
<reference evidence="9" key="1">
    <citation type="submission" date="2022-09" db="EMBL/GenBank/DDBJ databases">
        <title>Novosphingobium sp. Nov., a polycyclic aromatic hydrocarbon-degrading bacterium isolated form mangrove sediments in HongKong.</title>
        <authorList>
            <person name="Hu Z."/>
        </authorList>
    </citation>
    <scope>NUCLEOTIDE SEQUENCE</scope>
    <source>
        <strain evidence="9">HK4-1</strain>
    </source>
</reference>
<dbReference type="InterPro" id="IPR020593">
    <property type="entry name" value="G-glutamylP_reductase_CS"/>
</dbReference>
<evidence type="ECO:0000256" key="2">
    <source>
        <dbReference type="ARBA" id="ARBA00022605"/>
    </source>
</evidence>
<sequence length="434" mass="45130">MTVQTTPVADKVADVAAGESPEDLVARLARDGRAAQRVLARLSEAQKAEALRAAAAALRTAEPAILEANARDVAAGEAKGLTGSMLDRLRLDSDRLAGIADAVEQVASLPDPVGQVIDEVERPNGLRLSRVRIPIGLIGIIYESRPNVTADAAALCLRSGNAVLLRGGSEALHSNRAIQAAFATGLESVGIPAAAIQLVPTQDRAVVGAMLTAAGLIDMIVPRGGKSLVARVQADARVPVLAHLDGICHTYIHAAADPEMARQVALNAKMRRTGICGAMETLLLDTQFPEAETVVAGLLDAGCELRGDARAQALDPRILPASGEDWDTEYLDAVLSVAVVDGLDAALDHIAAHSSHHTDAIVTGDDAAAERFLNEVDSAIVMVNASSQFADGGEFGLGAEIGIATGRLHARGPVALEGLTTYKWQVRGSGQTRP</sequence>
<comment type="similarity">
    <text evidence="7">Belongs to the gamma-glutamyl phosphate reductase family.</text>
</comment>
<dbReference type="Gene3D" id="3.40.605.10">
    <property type="entry name" value="Aldehyde Dehydrogenase, Chain A, domain 1"/>
    <property type="match status" value="1"/>
</dbReference>
<organism evidence="9 10">
    <name type="scientific">Novosphingobium mangrovi</name>
    <name type="common">ex Huang et al. 2023</name>
    <dbReference type="NCBI Taxonomy" id="2976432"/>
    <lineage>
        <taxon>Bacteria</taxon>
        <taxon>Pseudomonadati</taxon>
        <taxon>Pseudomonadota</taxon>
        <taxon>Alphaproteobacteria</taxon>
        <taxon>Sphingomonadales</taxon>
        <taxon>Sphingomonadaceae</taxon>
        <taxon>Novosphingobium</taxon>
    </lineage>
</organism>
<keyword evidence="10" id="KW-1185">Reference proteome</keyword>
<dbReference type="EMBL" id="JANZXA010000013">
    <property type="protein sequence ID" value="MCT2401242.1"/>
    <property type="molecule type" value="Genomic_DNA"/>
</dbReference>
<evidence type="ECO:0000256" key="6">
    <source>
        <dbReference type="ARBA" id="ARBA00049024"/>
    </source>
</evidence>
<name>A0ABT2I8V2_9SPHN</name>
<keyword evidence="5 7" id="KW-0560">Oxidoreductase</keyword>
<comment type="catalytic activity">
    <reaction evidence="6 7">
        <text>L-glutamate 5-semialdehyde + phosphate + NADP(+) = L-glutamyl 5-phosphate + NADPH + H(+)</text>
        <dbReference type="Rhea" id="RHEA:19541"/>
        <dbReference type="ChEBI" id="CHEBI:15378"/>
        <dbReference type="ChEBI" id="CHEBI:43474"/>
        <dbReference type="ChEBI" id="CHEBI:57783"/>
        <dbReference type="ChEBI" id="CHEBI:58066"/>
        <dbReference type="ChEBI" id="CHEBI:58274"/>
        <dbReference type="ChEBI" id="CHEBI:58349"/>
        <dbReference type="EC" id="1.2.1.41"/>
    </reaction>
</comment>
<keyword evidence="2 7" id="KW-0028">Amino-acid biosynthesis</keyword>
<dbReference type="PANTHER" id="PTHR11063:SF8">
    <property type="entry name" value="DELTA-1-PYRROLINE-5-CARBOXYLATE SYNTHASE"/>
    <property type="match status" value="1"/>
</dbReference>
<evidence type="ECO:0000256" key="7">
    <source>
        <dbReference type="HAMAP-Rule" id="MF_00412"/>
    </source>
</evidence>
<accession>A0ABT2I8V2</accession>
<gene>
    <name evidence="7" type="primary">proA</name>
    <name evidence="9" type="ORF">NZK81_16960</name>
</gene>
<dbReference type="Gene3D" id="3.40.309.10">
    <property type="entry name" value="Aldehyde Dehydrogenase, Chain A, domain 2"/>
    <property type="match status" value="1"/>
</dbReference>
<evidence type="ECO:0000256" key="4">
    <source>
        <dbReference type="ARBA" id="ARBA00022857"/>
    </source>
</evidence>
<dbReference type="InterPro" id="IPR015590">
    <property type="entry name" value="Aldehyde_DH_dom"/>
</dbReference>
<protein>
    <recommendedName>
        <fullName evidence="7">Gamma-glutamyl phosphate reductase</fullName>
        <shortName evidence="7">GPR</shortName>
        <ecNumber evidence="7">1.2.1.41</ecNumber>
    </recommendedName>
    <alternativeName>
        <fullName evidence="7">Glutamate-5-semialdehyde dehydrogenase</fullName>
    </alternativeName>
    <alternativeName>
        <fullName evidence="7">Glutamyl-gamma-semialdehyde dehydrogenase</fullName>
        <shortName evidence="7">GSA dehydrogenase</shortName>
    </alternativeName>
</protein>
<evidence type="ECO:0000256" key="1">
    <source>
        <dbReference type="ARBA" id="ARBA00004985"/>
    </source>
</evidence>
<dbReference type="NCBIfam" id="TIGR00407">
    <property type="entry name" value="proA"/>
    <property type="match status" value="1"/>
</dbReference>
<dbReference type="InterPro" id="IPR016162">
    <property type="entry name" value="Ald_DH_N"/>
</dbReference>
<evidence type="ECO:0000259" key="8">
    <source>
        <dbReference type="Pfam" id="PF00171"/>
    </source>
</evidence>
<dbReference type="PANTHER" id="PTHR11063">
    <property type="entry name" value="GLUTAMATE SEMIALDEHYDE DEHYDROGENASE"/>
    <property type="match status" value="1"/>
</dbReference>
<comment type="caution">
    <text evidence="9">The sequence shown here is derived from an EMBL/GenBank/DDBJ whole genome shotgun (WGS) entry which is preliminary data.</text>
</comment>
<dbReference type="HAMAP" id="MF_00412">
    <property type="entry name" value="ProA"/>
    <property type="match status" value="1"/>
</dbReference>
<comment type="function">
    <text evidence="7">Catalyzes the NADPH-dependent reduction of L-glutamate 5-phosphate into L-glutamate 5-semialdehyde and phosphate. The product spontaneously undergoes cyclization to form 1-pyrroline-5-carboxylate.</text>
</comment>
<dbReference type="RefSeq" id="WP_260047267.1">
    <property type="nucleotide sequence ID" value="NZ_JANZXA010000013.1"/>
</dbReference>